<name>A0ABV1GY76_9BACT</name>
<keyword evidence="3" id="KW-1185">Reference proteome</keyword>
<dbReference type="InterPro" id="IPR032299">
    <property type="entry name" value="DUF4843"/>
</dbReference>
<gene>
    <name evidence="2" type="ORF">WMO46_08140</name>
</gene>
<feature type="signal peptide" evidence="1">
    <location>
        <begin position="1"/>
        <end position="19"/>
    </location>
</feature>
<dbReference type="Proteomes" id="UP001460202">
    <property type="component" value="Unassembled WGS sequence"/>
</dbReference>
<comment type="caution">
    <text evidence="2">The sequence shown here is derived from an EMBL/GenBank/DDBJ whole genome shotgun (WGS) entry which is preliminary data.</text>
</comment>
<protein>
    <submittedName>
        <fullName evidence="2">DUF4843 domain-containing protein</fullName>
    </submittedName>
</protein>
<proteinExistence type="predicted"/>
<dbReference type="EMBL" id="JBBMFL010000008">
    <property type="protein sequence ID" value="MEQ2544913.1"/>
    <property type="molecule type" value="Genomic_DNA"/>
</dbReference>
<evidence type="ECO:0000313" key="2">
    <source>
        <dbReference type="EMBL" id="MEQ2544913.1"/>
    </source>
</evidence>
<evidence type="ECO:0000256" key="1">
    <source>
        <dbReference type="SAM" id="SignalP"/>
    </source>
</evidence>
<accession>A0ABV1GY76</accession>
<feature type="chain" id="PRO_5045767445" evidence="1">
    <location>
        <begin position="20"/>
        <end position="247"/>
    </location>
</feature>
<organism evidence="2 3">
    <name type="scientific">Alistipes intestinihominis</name>
    <dbReference type="NCBI Taxonomy" id="3133172"/>
    <lineage>
        <taxon>Bacteria</taxon>
        <taxon>Pseudomonadati</taxon>
        <taxon>Bacteroidota</taxon>
        <taxon>Bacteroidia</taxon>
        <taxon>Bacteroidales</taxon>
        <taxon>Rikenellaceae</taxon>
        <taxon>Alistipes</taxon>
    </lineage>
</organism>
<dbReference type="RefSeq" id="WP_281717854.1">
    <property type="nucleotide sequence ID" value="NZ_JBBMFL010000008.1"/>
</dbReference>
<dbReference type="Pfam" id="PF16132">
    <property type="entry name" value="DUF4843"/>
    <property type="match status" value="1"/>
</dbReference>
<keyword evidence="1" id="KW-0732">Signal</keyword>
<sequence>MKKHIISVLAIVLCLTACSKEDIMIYNPDRPSLNFVKSYFMPGLNLSGNELDTLKLVAVFYAGQEQADFKLPIRLSGPIADHDRPYSIRVSAEKSYGDLVEGVHFTLPEKQILHAGQYADSAVVHANIAKLRTDKASGTLVFELVPGADFTVGLDNYQSIGLEVSGEGFTTQPDFWNRNKLDDYGGIYSSVKAEKYVELNGVTSDSWVENNKAKLYAYGKRTYEWFRDNPTYDNGERVMFIGTINYE</sequence>
<reference evidence="2 3" key="1">
    <citation type="submission" date="2024-03" db="EMBL/GenBank/DDBJ databases">
        <title>Human intestinal bacterial collection.</title>
        <authorList>
            <person name="Pauvert C."/>
            <person name="Hitch T.C.A."/>
            <person name="Clavel T."/>
        </authorList>
    </citation>
    <scope>NUCLEOTIDE SEQUENCE [LARGE SCALE GENOMIC DNA]</scope>
    <source>
        <strain evidence="2 3">CLA-KB-H122</strain>
    </source>
</reference>
<evidence type="ECO:0000313" key="3">
    <source>
        <dbReference type="Proteomes" id="UP001460202"/>
    </source>
</evidence>